<organism evidence="1">
    <name type="scientific">Siphoviridae sp. ctXZx16</name>
    <dbReference type="NCBI Taxonomy" id="2826371"/>
    <lineage>
        <taxon>Viruses</taxon>
        <taxon>Duplodnaviria</taxon>
        <taxon>Heunggongvirae</taxon>
        <taxon>Uroviricota</taxon>
        <taxon>Caudoviricetes</taxon>
    </lineage>
</organism>
<proteinExistence type="predicted"/>
<evidence type="ECO:0000313" key="1">
    <source>
        <dbReference type="EMBL" id="DAD82975.1"/>
    </source>
</evidence>
<dbReference type="EMBL" id="BK014925">
    <property type="protein sequence ID" value="DAD82975.1"/>
    <property type="molecule type" value="Genomic_DNA"/>
</dbReference>
<reference evidence="1" key="1">
    <citation type="journal article" date="2021" name="Proc. Natl. Acad. Sci. U.S.A.">
        <title>A Catalog of Tens of Thousands of Viruses from Human Metagenomes Reveals Hidden Associations with Chronic Diseases.</title>
        <authorList>
            <person name="Tisza M.J."/>
            <person name="Buck C.B."/>
        </authorList>
    </citation>
    <scope>NUCLEOTIDE SEQUENCE</scope>
    <source>
        <strain evidence="1">CtXZx16</strain>
    </source>
</reference>
<accession>A0A8S5MLQ3</accession>
<name>A0A8S5MLQ3_9CAUD</name>
<sequence>MKVNEVRKTETIEKLVRTEYIAEDGTVFSNEEECKKYEESALFAISKELKRLTEKDCVSQNDINDDLSYDDMVEIFDVQTERDLENLRRYLYLKMSKNGASEDSVKECFTSKDGKRDKYVFDGVTAGHEVMIFWNYDEDWFWVYNDGSINGYCEFFRENITKLITPKEENADA</sequence>
<protein>
    <submittedName>
        <fullName evidence="1">Uncharacterized protein</fullName>
    </submittedName>
</protein>